<organism evidence="1 2">
    <name type="scientific">Oryzihumus leptocrescens</name>
    <dbReference type="NCBI Taxonomy" id="297536"/>
    <lineage>
        <taxon>Bacteria</taxon>
        <taxon>Bacillati</taxon>
        <taxon>Actinomycetota</taxon>
        <taxon>Actinomycetes</taxon>
        <taxon>Micrococcales</taxon>
        <taxon>Intrasporangiaceae</taxon>
        <taxon>Oryzihumus</taxon>
    </lineage>
</organism>
<name>A0A542ZIP5_9MICO</name>
<sequence>METGPVDLLIVEFPGNNFRGEIAPALRELVVDGIVRVLDLLFVYKDENGEVGSVELAGLGPDLQPAFADLDGQLGGGLLDAEDVAQVGAALDNNSSAALIVWENTWAERFVTAMRRADARVVDQVRIPAETVSKALESYQQQAG</sequence>
<evidence type="ECO:0000313" key="1">
    <source>
        <dbReference type="EMBL" id="TQL60030.1"/>
    </source>
</evidence>
<dbReference type="EMBL" id="VFOQ01000001">
    <property type="protein sequence ID" value="TQL60030.1"/>
    <property type="molecule type" value="Genomic_DNA"/>
</dbReference>
<dbReference type="AlphaFoldDB" id="A0A542ZIP5"/>
<evidence type="ECO:0000313" key="2">
    <source>
        <dbReference type="Proteomes" id="UP000319514"/>
    </source>
</evidence>
<evidence type="ECO:0008006" key="3">
    <source>
        <dbReference type="Google" id="ProtNLM"/>
    </source>
</evidence>
<dbReference type="OrthoDB" id="1779644at2"/>
<accession>A0A542ZIP5</accession>
<proteinExistence type="predicted"/>
<comment type="caution">
    <text evidence="1">The sequence shown here is derived from an EMBL/GenBank/DDBJ whole genome shotgun (WGS) entry which is preliminary data.</text>
</comment>
<dbReference type="Pfam" id="PF19850">
    <property type="entry name" value="DUF6325"/>
    <property type="match status" value="1"/>
</dbReference>
<dbReference type="InterPro" id="IPR046288">
    <property type="entry name" value="DUF6325"/>
</dbReference>
<protein>
    <recommendedName>
        <fullName evidence="3">DUF1269 domain-containing protein</fullName>
    </recommendedName>
</protein>
<gene>
    <name evidence="1" type="ORF">FB474_1405</name>
</gene>
<reference evidence="1 2" key="1">
    <citation type="submission" date="2019-06" db="EMBL/GenBank/DDBJ databases">
        <title>Sequencing the genomes of 1000 actinobacteria strains.</title>
        <authorList>
            <person name="Klenk H.-P."/>
        </authorList>
    </citation>
    <scope>NUCLEOTIDE SEQUENCE [LARGE SCALE GENOMIC DNA]</scope>
    <source>
        <strain evidence="1 2">DSM 18082</strain>
    </source>
</reference>
<dbReference type="RefSeq" id="WP_141787976.1">
    <property type="nucleotide sequence ID" value="NZ_VFOQ01000001.1"/>
</dbReference>
<dbReference type="Proteomes" id="UP000319514">
    <property type="component" value="Unassembled WGS sequence"/>
</dbReference>
<keyword evidence="2" id="KW-1185">Reference proteome</keyword>